<keyword evidence="1" id="KW-0812">Transmembrane</keyword>
<protein>
    <submittedName>
        <fullName evidence="2">Uncharacterized protein</fullName>
    </submittedName>
</protein>
<feature type="transmembrane region" description="Helical" evidence="1">
    <location>
        <begin position="20"/>
        <end position="40"/>
    </location>
</feature>
<dbReference type="AlphaFoldDB" id="A0A6C0BRB3"/>
<sequence>MDTVLDNILGPLSGKVYCNYFYVIMILALLTLLGAIFTLLMSIMDKGKNFTVLLFILLNNFLLYFNVRLVYSMCMNSM</sequence>
<evidence type="ECO:0000256" key="1">
    <source>
        <dbReference type="SAM" id="Phobius"/>
    </source>
</evidence>
<evidence type="ECO:0000313" key="2">
    <source>
        <dbReference type="EMBL" id="QHS94975.1"/>
    </source>
</evidence>
<reference evidence="2" key="1">
    <citation type="journal article" date="2020" name="Nature">
        <title>Giant virus diversity and host interactions through global metagenomics.</title>
        <authorList>
            <person name="Schulz F."/>
            <person name="Roux S."/>
            <person name="Paez-Espino D."/>
            <person name="Jungbluth S."/>
            <person name="Walsh D.A."/>
            <person name="Denef V.J."/>
            <person name="McMahon K.D."/>
            <person name="Konstantinidis K.T."/>
            <person name="Eloe-Fadrosh E.A."/>
            <person name="Kyrpides N.C."/>
            <person name="Woyke T."/>
        </authorList>
    </citation>
    <scope>NUCLEOTIDE SEQUENCE</scope>
    <source>
        <strain evidence="2">GVMAG-M-3300018428-16</strain>
    </source>
</reference>
<proteinExistence type="predicted"/>
<keyword evidence="1" id="KW-1133">Transmembrane helix</keyword>
<feature type="transmembrane region" description="Helical" evidence="1">
    <location>
        <begin position="52"/>
        <end position="71"/>
    </location>
</feature>
<organism evidence="2">
    <name type="scientific">viral metagenome</name>
    <dbReference type="NCBI Taxonomy" id="1070528"/>
    <lineage>
        <taxon>unclassified sequences</taxon>
        <taxon>metagenomes</taxon>
        <taxon>organismal metagenomes</taxon>
    </lineage>
</organism>
<dbReference type="EMBL" id="MN739236">
    <property type="protein sequence ID" value="QHS94975.1"/>
    <property type="molecule type" value="Genomic_DNA"/>
</dbReference>
<name>A0A6C0BRB3_9ZZZZ</name>
<keyword evidence="1" id="KW-0472">Membrane</keyword>
<accession>A0A6C0BRB3</accession>